<dbReference type="KEGG" id="msd:MYSTI_06978"/>
<feature type="chain" id="PRO_5003984549" description="Lipoprotein" evidence="1">
    <location>
        <begin position="27"/>
        <end position="126"/>
    </location>
</feature>
<dbReference type="Proteomes" id="UP000011131">
    <property type="component" value="Chromosome"/>
</dbReference>
<sequence length="126" mass="13733">MSLRRILHTPAVLLSLLTLAPTAPSAAEPPQTNVPYVFVAVDSYNVKQTNQFEVTGLLLGEGTPRTILFTASTTSAVDVSQHLSRCDRMALMAMNKPGAYRFEVVKGIYSYEFSCRLTRTAAIPAP</sequence>
<dbReference type="AlphaFoldDB" id="L7UK14"/>
<evidence type="ECO:0000313" key="2">
    <source>
        <dbReference type="EMBL" id="AGC48250.1"/>
    </source>
</evidence>
<protein>
    <recommendedName>
        <fullName evidence="4">Lipoprotein</fullName>
    </recommendedName>
</protein>
<feature type="signal peptide" evidence="1">
    <location>
        <begin position="1"/>
        <end position="26"/>
    </location>
</feature>
<keyword evidence="3" id="KW-1185">Reference proteome</keyword>
<evidence type="ECO:0000256" key="1">
    <source>
        <dbReference type="SAM" id="SignalP"/>
    </source>
</evidence>
<evidence type="ECO:0008006" key="4">
    <source>
        <dbReference type="Google" id="ProtNLM"/>
    </source>
</evidence>
<accession>L7UK14</accession>
<dbReference type="OrthoDB" id="5383348at2"/>
<name>L7UK14_MYXSD</name>
<dbReference type="RefSeq" id="WP_015352504.1">
    <property type="nucleotide sequence ID" value="NC_020126.1"/>
</dbReference>
<gene>
    <name evidence="2" type="ordered locus">MYSTI_06978</name>
</gene>
<evidence type="ECO:0000313" key="3">
    <source>
        <dbReference type="Proteomes" id="UP000011131"/>
    </source>
</evidence>
<reference evidence="2 3" key="1">
    <citation type="journal article" date="2013" name="Genome Announc.">
        <title>Complete genome sequence of Myxococcus stipitatus strain DSM 14675, a fruiting myxobacterium.</title>
        <authorList>
            <person name="Huntley S."/>
            <person name="Kneip S."/>
            <person name="Treuner-Lange A."/>
            <person name="Sogaard-Andersen L."/>
        </authorList>
    </citation>
    <scope>NUCLEOTIDE SEQUENCE [LARGE SCALE GENOMIC DNA]</scope>
    <source>
        <strain evidence="3">DSM 14675 / JCM 12634 / Mx s8</strain>
    </source>
</reference>
<dbReference type="HOGENOM" id="CLU_1979131_0_0_7"/>
<dbReference type="EMBL" id="CP004025">
    <property type="protein sequence ID" value="AGC48250.1"/>
    <property type="molecule type" value="Genomic_DNA"/>
</dbReference>
<keyword evidence="1" id="KW-0732">Signal</keyword>
<dbReference type="PATRIC" id="fig|1278073.3.peg.7086"/>
<proteinExistence type="predicted"/>
<organism evidence="2 3">
    <name type="scientific">Myxococcus stipitatus (strain DSM 14675 / JCM 12634 / Mx s8)</name>
    <dbReference type="NCBI Taxonomy" id="1278073"/>
    <lineage>
        <taxon>Bacteria</taxon>
        <taxon>Pseudomonadati</taxon>
        <taxon>Myxococcota</taxon>
        <taxon>Myxococcia</taxon>
        <taxon>Myxococcales</taxon>
        <taxon>Cystobacterineae</taxon>
        <taxon>Myxococcaceae</taxon>
        <taxon>Myxococcus</taxon>
    </lineage>
</organism>
<dbReference type="STRING" id="1278073.MYSTI_06978"/>